<evidence type="ECO:0000313" key="1">
    <source>
        <dbReference type="EMBL" id="CAI9945031.1"/>
    </source>
</evidence>
<name>A0AA86PSM7_9EUKA</name>
<gene>
    <name evidence="1" type="ORF">HINF_LOCUS32676</name>
    <name evidence="2" type="ORF">HINF_LOCUS61300</name>
</gene>
<dbReference type="AlphaFoldDB" id="A0AA86PSM7"/>
<protein>
    <submittedName>
        <fullName evidence="2">Hypothetical_protein</fullName>
    </submittedName>
</protein>
<proteinExistence type="predicted"/>
<dbReference type="Proteomes" id="UP001642409">
    <property type="component" value="Unassembled WGS sequence"/>
</dbReference>
<dbReference type="EMBL" id="CATOUU010000736">
    <property type="protein sequence ID" value="CAI9945031.1"/>
    <property type="molecule type" value="Genomic_DNA"/>
</dbReference>
<keyword evidence="3" id="KW-1185">Reference proteome</keyword>
<reference evidence="1" key="1">
    <citation type="submission" date="2023-06" db="EMBL/GenBank/DDBJ databases">
        <authorList>
            <person name="Kurt Z."/>
        </authorList>
    </citation>
    <scope>NUCLEOTIDE SEQUENCE</scope>
</reference>
<accession>A0AA86PSM7</accession>
<comment type="caution">
    <text evidence="1">The sequence shown here is derived from an EMBL/GenBank/DDBJ whole genome shotgun (WGS) entry which is preliminary data.</text>
</comment>
<reference evidence="2 3" key="2">
    <citation type="submission" date="2024-07" db="EMBL/GenBank/DDBJ databases">
        <authorList>
            <person name="Akdeniz Z."/>
        </authorList>
    </citation>
    <scope>NUCLEOTIDE SEQUENCE [LARGE SCALE GENOMIC DNA]</scope>
</reference>
<evidence type="ECO:0000313" key="3">
    <source>
        <dbReference type="Proteomes" id="UP001642409"/>
    </source>
</evidence>
<sequence>MYQVSQFSVFGFNTQKQDILDSDIFVAINYSILTGALICMQCDIDIQQSQLQFVAHGAQISALILRSISTVQVTKVNISFRFTSNFSSGLINHVNQSIKTFTISQSILTGFNNFSSVSNGYICSKLSVDIQILVNQFSVCVENTVRFGSSSFFGTLSQPESLTCANICNNYQFVTYGLCIPKLQFTILLQNETVICEYPFVFNAVLSTCECDFGFFLNMTYCVNVIMQFSMIQKNATILEIALQNEIQKTQIELKTAFIGFEQLIMFNITALTQNMNDNDKILNLNIQAMNDTIHKNLNDLRAQNANQISSLTGLIENKHILTVNTLKTKMDENQLNIKNNFSAIANSMATQTYVKAVYDNLLGTLSTQTYLTSVYNNIMAAISAATPCKQWPGSINENGLCKCVYQGNTAFCPAFNSCCKIDSSSSNSHAEGQKYYYYLQCANGISRSSQDSNDRNAYDSINIQCGGKRYYTNK</sequence>
<dbReference type="EMBL" id="CAXDID020000365">
    <property type="protein sequence ID" value="CAL6082549.1"/>
    <property type="molecule type" value="Genomic_DNA"/>
</dbReference>
<evidence type="ECO:0000313" key="2">
    <source>
        <dbReference type="EMBL" id="CAL6082549.1"/>
    </source>
</evidence>
<organism evidence="1">
    <name type="scientific">Hexamita inflata</name>
    <dbReference type="NCBI Taxonomy" id="28002"/>
    <lineage>
        <taxon>Eukaryota</taxon>
        <taxon>Metamonada</taxon>
        <taxon>Diplomonadida</taxon>
        <taxon>Hexamitidae</taxon>
        <taxon>Hexamitinae</taxon>
        <taxon>Hexamita</taxon>
    </lineage>
</organism>